<feature type="compositionally biased region" description="Basic and acidic residues" evidence="1">
    <location>
        <begin position="11"/>
        <end position="23"/>
    </location>
</feature>
<evidence type="ECO:0000256" key="1">
    <source>
        <dbReference type="SAM" id="MobiDB-lite"/>
    </source>
</evidence>
<dbReference type="Proteomes" id="UP000780801">
    <property type="component" value="Unassembled WGS sequence"/>
</dbReference>
<comment type="caution">
    <text evidence="2">The sequence shown here is derived from an EMBL/GenBank/DDBJ whole genome shotgun (WGS) entry which is preliminary data.</text>
</comment>
<reference evidence="2" key="1">
    <citation type="journal article" date="2020" name="Fungal Divers.">
        <title>Resolving the Mortierellaceae phylogeny through synthesis of multi-gene phylogenetics and phylogenomics.</title>
        <authorList>
            <person name="Vandepol N."/>
            <person name="Liber J."/>
            <person name="Desiro A."/>
            <person name="Na H."/>
            <person name="Kennedy M."/>
            <person name="Barry K."/>
            <person name="Grigoriev I.V."/>
            <person name="Miller A.N."/>
            <person name="O'Donnell K."/>
            <person name="Stajich J.E."/>
            <person name="Bonito G."/>
        </authorList>
    </citation>
    <scope>NUCLEOTIDE SEQUENCE</scope>
    <source>
        <strain evidence="2">KOD1015</strain>
    </source>
</reference>
<gene>
    <name evidence="2" type="ORF">BGW38_006664</name>
</gene>
<proteinExistence type="predicted"/>
<dbReference type="OrthoDB" id="167710at2759"/>
<evidence type="ECO:0000313" key="3">
    <source>
        <dbReference type="Proteomes" id="UP000780801"/>
    </source>
</evidence>
<feature type="region of interest" description="Disordered" evidence="1">
    <location>
        <begin position="1"/>
        <end position="23"/>
    </location>
</feature>
<evidence type="ECO:0000313" key="2">
    <source>
        <dbReference type="EMBL" id="KAF9577860.1"/>
    </source>
</evidence>
<organism evidence="2 3">
    <name type="scientific">Lunasporangiospora selenospora</name>
    <dbReference type="NCBI Taxonomy" id="979761"/>
    <lineage>
        <taxon>Eukaryota</taxon>
        <taxon>Fungi</taxon>
        <taxon>Fungi incertae sedis</taxon>
        <taxon>Mucoromycota</taxon>
        <taxon>Mortierellomycotina</taxon>
        <taxon>Mortierellomycetes</taxon>
        <taxon>Mortierellales</taxon>
        <taxon>Mortierellaceae</taxon>
        <taxon>Lunasporangiospora</taxon>
    </lineage>
</organism>
<protein>
    <submittedName>
        <fullName evidence="2">Uncharacterized protein</fullName>
    </submittedName>
</protein>
<accession>A0A9P6FLL0</accession>
<sequence>MSRSFNKALKFHSETGQGDRNEQSFKDAVMQRCSFFYDVYDLWSSSLKTSTDTIVESTDDVASLSEATNSILGDITTAKESDYESDVPLKRRKTKSRVSTIRSRIDELVRS</sequence>
<keyword evidence="3" id="KW-1185">Reference proteome</keyword>
<dbReference type="EMBL" id="JAABOA010004286">
    <property type="protein sequence ID" value="KAF9577860.1"/>
    <property type="molecule type" value="Genomic_DNA"/>
</dbReference>
<dbReference type="AlphaFoldDB" id="A0A9P6FLL0"/>
<feature type="non-terminal residue" evidence="2">
    <location>
        <position position="111"/>
    </location>
</feature>
<name>A0A9P6FLL0_9FUNG</name>